<evidence type="ECO:0008006" key="4">
    <source>
        <dbReference type="Google" id="ProtNLM"/>
    </source>
</evidence>
<feature type="chain" id="PRO_5037261732" description="DUF3108 domain-containing protein" evidence="1">
    <location>
        <begin position="19"/>
        <end position="235"/>
    </location>
</feature>
<keyword evidence="3" id="KW-1185">Reference proteome</keyword>
<dbReference type="KEGG" id="gfu:KM031_10685"/>
<organism evidence="2 3">
    <name type="scientific">Gemmobacter fulvus</name>
    <dbReference type="NCBI Taxonomy" id="2840474"/>
    <lineage>
        <taxon>Bacteria</taxon>
        <taxon>Pseudomonadati</taxon>
        <taxon>Pseudomonadota</taxon>
        <taxon>Alphaproteobacteria</taxon>
        <taxon>Rhodobacterales</taxon>
        <taxon>Paracoccaceae</taxon>
        <taxon>Gemmobacter</taxon>
    </lineage>
</organism>
<reference evidence="2" key="1">
    <citation type="submission" date="2021-06" db="EMBL/GenBank/DDBJ databases">
        <title>Direct submission.</title>
        <authorList>
            <person name="Lee C.-S."/>
            <person name="Jin L."/>
        </authorList>
    </citation>
    <scope>NUCLEOTIDE SEQUENCE</scope>
    <source>
        <strain evidence="2">Con5</strain>
    </source>
</reference>
<protein>
    <recommendedName>
        <fullName evidence="4">DUF3108 domain-containing protein</fullName>
    </recommendedName>
</protein>
<dbReference type="RefSeq" id="WP_215504908.1">
    <property type="nucleotide sequence ID" value="NZ_CP076361.1"/>
</dbReference>
<feature type="signal peptide" evidence="1">
    <location>
        <begin position="1"/>
        <end position="18"/>
    </location>
</feature>
<evidence type="ECO:0000256" key="1">
    <source>
        <dbReference type="SAM" id="SignalP"/>
    </source>
</evidence>
<accession>A0A975P4R0</accession>
<dbReference type="Proteomes" id="UP000679352">
    <property type="component" value="Chromosome"/>
</dbReference>
<evidence type="ECO:0000313" key="3">
    <source>
        <dbReference type="Proteomes" id="UP000679352"/>
    </source>
</evidence>
<name>A0A975P4R0_9RHOB</name>
<keyword evidence="1" id="KW-0732">Signal</keyword>
<dbReference type="AlphaFoldDB" id="A0A975P4R0"/>
<proteinExistence type="predicted"/>
<evidence type="ECO:0000313" key="2">
    <source>
        <dbReference type="EMBL" id="QWK89327.1"/>
    </source>
</evidence>
<dbReference type="EMBL" id="CP076361">
    <property type="protein sequence ID" value="QWK89327.1"/>
    <property type="molecule type" value="Genomic_DNA"/>
</dbReference>
<gene>
    <name evidence="2" type="ORF">KM031_10685</name>
</gene>
<sequence>MRFALFILALVAAGPATAGSFRPPAGCETFMTVQSRGCRVSNHYQCSADQKGDQWRADFDQEGMFFLSRIDREAQWVESFDLNPTVRQTLDPNPADAASFTDLLAGRDDFDFRLSKETGEKSHVTGHDALTGKSMTMDGVTLLQTAFDFTEVDAEGNELRRARGNEFVHPEWRLFFAGPSEWHDGNDWLPVNGSPVQFVFPGEPGFESTQPIFECGALMSRAPLHPPVQEASYAR</sequence>